<evidence type="ECO:0000256" key="12">
    <source>
        <dbReference type="HAMAP-Rule" id="MF_01394"/>
    </source>
</evidence>
<evidence type="ECO:0000256" key="6">
    <source>
        <dbReference type="ARBA" id="ARBA00022719"/>
    </source>
</evidence>
<keyword evidence="14" id="KW-0560">Oxidoreductase</keyword>
<evidence type="ECO:0000256" key="10">
    <source>
        <dbReference type="ARBA" id="ARBA00023075"/>
    </source>
</evidence>
<gene>
    <name evidence="14" type="primary">ndhC_2</name>
    <name evidence="12" type="synonym">nuoA</name>
    <name evidence="14" type="ORF">BerOc1_01047</name>
</gene>
<keyword evidence="7 12" id="KW-1278">Translocase</keyword>
<comment type="function">
    <text evidence="12">NDH-1 shuttles electrons from NADH, via FMN and iron-sulfur (Fe-S) centers, to quinones in the respiratory chain. The immediate electron acceptor for the enzyme in this species is believed to be ubiquinone. Couples the redox reaction to proton translocation (for every two electrons transferred, four hydrogen ions are translocated across the cytoplasmic membrane), and thus conserves the redox energy in a proton gradient.</text>
</comment>
<keyword evidence="15" id="KW-1185">Reference proteome</keyword>
<keyword evidence="11 12" id="KW-0472">Membrane</keyword>
<feature type="transmembrane region" description="Helical" evidence="12">
    <location>
        <begin position="74"/>
        <end position="97"/>
    </location>
</feature>
<keyword evidence="5 12" id="KW-0812">Transmembrane</keyword>
<dbReference type="Gene3D" id="1.20.58.1610">
    <property type="entry name" value="NADH:ubiquinone/plastoquinone oxidoreductase, chain 3"/>
    <property type="match status" value="1"/>
</dbReference>
<dbReference type="EMBL" id="LKAQ01000004">
    <property type="protein sequence ID" value="OIQ49124.1"/>
    <property type="molecule type" value="Genomic_DNA"/>
</dbReference>
<proteinExistence type="inferred from homology"/>
<evidence type="ECO:0000256" key="5">
    <source>
        <dbReference type="ARBA" id="ARBA00022692"/>
    </source>
</evidence>
<dbReference type="Proteomes" id="UP000181901">
    <property type="component" value="Unassembled WGS sequence"/>
</dbReference>
<comment type="subunit">
    <text evidence="12">NDH-1 is composed of 14 different subunits. Subunits NuoA, H, J, K, L, M, N constitute the membrane sector of the complex.</text>
</comment>
<dbReference type="InterPro" id="IPR038430">
    <property type="entry name" value="NDAH_ubi_oxred_su3_sf"/>
</dbReference>
<comment type="subcellular location">
    <subcellularLocation>
        <location evidence="12 13">Cell membrane</location>
        <topology evidence="12 13">Multi-pass membrane protein</topology>
    </subcellularLocation>
    <subcellularLocation>
        <location evidence="1">Membrane</location>
        <topology evidence="1">Multi-pass membrane protein</topology>
    </subcellularLocation>
</comment>
<protein>
    <recommendedName>
        <fullName evidence="12">NADH-quinone oxidoreductase subunit A</fullName>
        <ecNumber evidence="12">7.1.1.-</ecNumber>
    </recommendedName>
    <alternativeName>
        <fullName evidence="12">NADH dehydrogenase I subunit A</fullName>
    </alternativeName>
    <alternativeName>
        <fullName evidence="12">NDH-1 subunit A</fullName>
    </alternativeName>
    <alternativeName>
        <fullName evidence="12">NUO1</fullName>
    </alternativeName>
</protein>
<dbReference type="GO" id="GO:0008137">
    <property type="term" value="F:NADH dehydrogenase (ubiquinone) activity"/>
    <property type="evidence" value="ECO:0007669"/>
    <property type="project" value="InterPro"/>
</dbReference>
<comment type="catalytic activity">
    <reaction evidence="12 13">
        <text>a quinone + NADH + 5 H(+)(in) = a quinol + NAD(+) + 4 H(+)(out)</text>
        <dbReference type="Rhea" id="RHEA:57888"/>
        <dbReference type="ChEBI" id="CHEBI:15378"/>
        <dbReference type="ChEBI" id="CHEBI:24646"/>
        <dbReference type="ChEBI" id="CHEBI:57540"/>
        <dbReference type="ChEBI" id="CHEBI:57945"/>
        <dbReference type="ChEBI" id="CHEBI:132124"/>
    </reaction>
</comment>
<dbReference type="HAMAP" id="MF_01394">
    <property type="entry name" value="NDH1_NuoA"/>
    <property type="match status" value="1"/>
</dbReference>
<evidence type="ECO:0000256" key="8">
    <source>
        <dbReference type="ARBA" id="ARBA00022989"/>
    </source>
</evidence>
<dbReference type="RefSeq" id="WP_071544671.1">
    <property type="nucleotide sequence ID" value="NZ_LKAQ01000004.1"/>
</dbReference>
<dbReference type="AlphaFoldDB" id="A0A1J5MTC9"/>
<dbReference type="GO" id="GO:0050136">
    <property type="term" value="F:NADH dehydrogenase (quinone) (non-electrogenic) activity"/>
    <property type="evidence" value="ECO:0007669"/>
    <property type="project" value="UniProtKB-UniRule"/>
</dbReference>
<dbReference type="InterPro" id="IPR023043">
    <property type="entry name" value="NAD(P)H_OxRDtase_bac/plastid"/>
</dbReference>
<evidence type="ECO:0000256" key="3">
    <source>
        <dbReference type="ARBA" id="ARBA00022448"/>
    </source>
</evidence>
<evidence type="ECO:0000313" key="15">
    <source>
        <dbReference type="Proteomes" id="UP000181901"/>
    </source>
</evidence>
<sequence>MPTSPEYMSTGFNAWDPSVFSLIVFALLAAGLVTALLTLSVVLTRRRGEGEKGRPYECGVIPSGSARPSYPAPFWLVAVFFLLFDVEAVYVVSWAVSFSRMTWAAWGQITFFIGVLLLGLFWVWRKGGLEWGMTRKR</sequence>
<dbReference type="InterPro" id="IPR000440">
    <property type="entry name" value="NADH_UbQ/plastoQ_OxRdtase_su3"/>
</dbReference>
<name>A0A1J5MTC9_9BACT</name>
<keyword evidence="3 12" id="KW-0813">Transport</keyword>
<evidence type="ECO:0000256" key="1">
    <source>
        <dbReference type="ARBA" id="ARBA00004141"/>
    </source>
</evidence>
<keyword evidence="8 12" id="KW-1133">Transmembrane helix</keyword>
<dbReference type="EC" id="7.1.1.-" evidence="12"/>
<dbReference type="PANTHER" id="PTHR11058">
    <property type="entry name" value="NADH-UBIQUINONE OXIDOREDUCTASE CHAIN 3"/>
    <property type="match status" value="1"/>
</dbReference>
<dbReference type="GO" id="GO:0030964">
    <property type="term" value="C:NADH dehydrogenase complex"/>
    <property type="evidence" value="ECO:0007669"/>
    <property type="project" value="TreeGrafter"/>
</dbReference>
<comment type="caution">
    <text evidence="14">The sequence shown here is derived from an EMBL/GenBank/DDBJ whole genome shotgun (WGS) entry which is preliminary data.</text>
</comment>
<evidence type="ECO:0000256" key="11">
    <source>
        <dbReference type="ARBA" id="ARBA00023136"/>
    </source>
</evidence>
<feature type="transmembrane region" description="Helical" evidence="12">
    <location>
        <begin position="20"/>
        <end position="44"/>
    </location>
</feature>
<evidence type="ECO:0000256" key="13">
    <source>
        <dbReference type="RuleBase" id="RU003639"/>
    </source>
</evidence>
<comment type="similarity">
    <text evidence="2 12 13">Belongs to the complex I subunit 3 family.</text>
</comment>
<evidence type="ECO:0000256" key="7">
    <source>
        <dbReference type="ARBA" id="ARBA00022967"/>
    </source>
</evidence>
<keyword evidence="10 12" id="KW-0830">Ubiquinone</keyword>
<feature type="transmembrane region" description="Helical" evidence="12">
    <location>
        <begin position="103"/>
        <end position="124"/>
    </location>
</feature>
<evidence type="ECO:0000256" key="4">
    <source>
        <dbReference type="ARBA" id="ARBA00022475"/>
    </source>
</evidence>
<dbReference type="PANTHER" id="PTHR11058:SF21">
    <property type="entry name" value="NADH-QUINONE OXIDOREDUCTASE SUBUNIT A"/>
    <property type="match status" value="1"/>
</dbReference>
<evidence type="ECO:0000256" key="2">
    <source>
        <dbReference type="ARBA" id="ARBA00008472"/>
    </source>
</evidence>
<accession>A0A1J5MTC9</accession>
<dbReference type="GO" id="GO:0005886">
    <property type="term" value="C:plasma membrane"/>
    <property type="evidence" value="ECO:0007669"/>
    <property type="project" value="UniProtKB-SubCell"/>
</dbReference>
<keyword evidence="6 12" id="KW-0874">Quinone</keyword>
<keyword evidence="9 12" id="KW-0520">NAD</keyword>
<dbReference type="GO" id="GO:0048038">
    <property type="term" value="F:quinone binding"/>
    <property type="evidence" value="ECO:0007669"/>
    <property type="project" value="UniProtKB-KW"/>
</dbReference>
<evidence type="ECO:0000256" key="9">
    <source>
        <dbReference type="ARBA" id="ARBA00023027"/>
    </source>
</evidence>
<keyword evidence="4 12" id="KW-1003">Cell membrane</keyword>
<organism evidence="14 15">
    <name type="scientific">Pseudodesulfovibrio hydrargyri</name>
    <dbReference type="NCBI Taxonomy" id="2125990"/>
    <lineage>
        <taxon>Bacteria</taxon>
        <taxon>Pseudomonadati</taxon>
        <taxon>Thermodesulfobacteriota</taxon>
        <taxon>Desulfovibrionia</taxon>
        <taxon>Desulfovibrionales</taxon>
        <taxon>Desulfovibrionaceae</taxon>
    </lineage>
</organism>
<dbReference type="Pfam" id="PF00507">
    <property type="entry name" value="Oxidored_q4"/>
    <property type="match status" value="1"/>
</dbReference>
<reference evidence="14 15" key="1">
    <citation type="submission" date="2015-09" db="EMBL/GenBank/DDBJ databases">
        <title>Genome of Desulfovibrio dechloracetivorans BerOc1, a mercury methylating strain isolated from highly hydrocarbons and metals contaminated coastal sediments.</title>
        <authorList>
            <person name="Goni Urriza M."/>
            <person name="Gassie C."/>
            <person name="Bouchez O."/>
            <person name="Klopp C."/>
            <person name="Ranchou-Peyruse A."/>
            <person name="Remy G."/>
        </authorList>
    </citation>
    <scope>NUCLEOTIDE SEQUENCE [LARGE SCALE GENOMIC DNA]</scope>
    <source>
        <strain evidence="14 15">BerOc1</strain>
    </source>
</reference>
<evidence type="ECO:0000313" key="14">
    <source>
        <dbReference type="EMBL" id="OIQ49124.1"/>
    </source>
</evidence>